<dbReference type="PANTHER" id="PTHR48006:SF50">
    <property type="entry name" value="OS03G0724300 PROTEIN"/>
    <property type="match status" value="1"/>
</dbReference>
<reference evidence="2 3" key="1">
    <citation type="journal article" date="2021" name="Hortic Res">
        <title>Chromosome-scale assembly of the Dendrobium chrysotoxum genome enhances the understanding of orchid evolution.</title>
        <authorList>
            <person name="Zhang Y."/>
            <person name="Zhang G.Q."/>
            <person name="Zhang D."/>
            <person name="Liu X.D."/>
            <person name="Xu X.Y."/>
            <person name="Sun W.H."/>
            <person name="Yu X."/>
            <person name="Zhu X."/>
            <person name="Wang Z.W."/>
            <person name="Zhao X."/>
            <person name="Zhong W.Y."/>
            <person name="Chen H."/>
            <person name="Yin W.L."/>
            <person name="Huang T."/>
            <person name="Niu S.C."/>
            <person name="Liu Z.J."/>
        </authorList>
    </citation>
    <scope>NUCLEOTIDE SEQUENCE [LARGE SCALE GENOMIC DNA]</scope>
    <source>
        <strain evidence="2">Lindl</strain>
    </source>
</reference>
<dbReference type="Gene3D" id="1.10.510.10">
    <property type="entry name" value="Transferase(Phosphotransferase) domain 1"/>
    <property type="match status" value="1"/>
</dbReference>
<protein>
    <recommendedName>
        <fullName evidence="1">Protein kinase domain-containing protein</fullName>
    </recommendedName>
</protein>
<dbReference type="GO" id="GO:0004672">
    <property type="term" value="F:protein kinase activity"/>
    <property type="evidence" value="ECO:0007669"/>
    <property type="project" value="InterPro"/>
</dbReference>
<dbReference type="SUPFAM" id="SSF56112">
    <property type="entry name" value="Protein kinase-like (PK-like)"/>
    <property type="match status" value="1"/>
</dbReference>
<dbReference type="PROSITE" id="PS50011">
    <property type="entry name" value="PROTEIN_KINASE_DOM"/>
    <property type="match status" value="1"/>
</dbReference>
<dbReference type="EMBL" id="JAGFBR010000005">
    <property type="protein sequence ID" value="KAH0467268.1"/>
    <property type="molecule type" value="Genomic_DNA"/>
</dbReference>
<evidence type="ECO:0000313" key="3">
    <source>
        <dbReference type="Proteomes" id="UP000775213"/>
    </source>
</evidence>
<gene>
    <name evidence="2" type="ORF">IEQ34_004506</name>
</gene>
<name>A0AAV7HIK7_DENCH</name>
<organism evidence="2 3">
    <name type="scientific">Dendrobium chrysotoxum</name>
    <name type="common">Orchid</name>
    <dbReference type="NCBI Taxonomy" id="161865"/>
    <lineage>
        <taxon>Eukaryota</taxon>
        <taxon>Viridiplantae</taxon>
        <taxon>Streptophyta</taxon>
        <taxon>Embryophyta</taxon>
        <taxon>Tracheophyta</taxon>
        <taxon>Spermatophyta</taxon>
        <taxon>Magnoliopsida</taxon>
        <taxon>Liliopsida</taxon>
        <taxon>Asparagales</taxon>
        <taxon>Orchidaceae</taxon>
        <taxon>Epidendroideae</taxon>
        <taxon>Malaxideae</taxon>
        <taxon>Dendrobiinae</taxon>
        <taxon>Dendrobium</taxon>
    </lineage>
</organism>
<dbReference type="InterPro" id="IPR011009">
    <property type="entry name" value="Kinase-like_dom_sf"/>
</dbReference>
<dbReference type="AlphaFoldDB" id="A0AAV7HIK7"/>
<sequence>MYHNGSSGGFGKHGKSGDVYYELDFFARFSHERLVPFVGHCMENENERFLIYKQMPHRDLANALYRKATQQNKGLQSLDWITRLKIATGAAEALYYLHHECEPPLVHSCGK</sequence>
<accession>A0AAV7HIK7</accession>
<dbReference type="InterPro" id="IPR001245">
    <property type="entry name" value="Ser-Thr/Tyr_kinase_cat_dom"/>
</dbReference>
<feature type="domain" description="Protein kinase" evidence="1">
    <location>
        <begin position="1"/>
        <end position="111"/>
    </location>
</feature>
<dbReference type="PANTHER" id="PTHR48006">
    <property type="entry name" value="LEUCINE-RICH REPEAT-CONTAINING PROTEIN DDB_G0281931-RELATED"/>
    <property type="match status" value="1"/>
</dbReference>
<evidence type="ECO:0000259" key="1">
    <source>
        <dbReference type="PROSITE" id="PS50011"/>
    </source>
</evidence>
<dbReference type="InterPro" id="IPR051824">
    <property type="entry name" value="LRR_Rcpt-Like_S/T_Kinase"/>
</dbReference>
<dbReference type="Pfam" id="PF07714">
    <property type="entry name" value="PK_Tyr_Ser-Thr"/>
    <property type="match status" value="1"/>
</dbReference>
<dbReference type="Proteomes" id="UP000775213">
    <property type="component" value="Unassembled WGS sequence"/>
</dbReference>
<proteinExistence type="predicted"/>
<dbReference type="InterPro" id="IPR000719">
    <property type="entry name" value="Prot_kinase_dom"/>
</dbReference>
<evidence type="ECO:0000313" key="2">
    <source>
        <dbReference type="EMBL" id="KAH0467268.1"/>
    </source>
</evidence>
<dbReference type="GO" id="GO:0005524">
    <property type="term" value="F:ATP binding"/>
    <property type="evidence" value="ECO:0007669"/>
    <property type="project" value="InterPro"/>
</dbReference>
<keyword evidence="3" id="KW-1185">Reference proteome</keyword>
<comment type="caution">
    <text evidence="2">The sequence shown here is derived from an EMBL/GenBank/DDBJ whole genome shotgun (WGS) entry which is preliminary data.</text>
</comment>